<dbReference type="SUPFAM" id="SSF54593">
    <property type="entry name" value="Glyoxalase/Bleomycin resistance protein/Dihydroxybiphenyl dioxygenase"/>
    <property type="match status" value="2"/>
</dbReference>
<evidence type="ECO:0000313" key="11">
    <source>
        <dbReference type="Proteomes" id="UP001597124"/>
    </source>
</evidence>
<evidence type="ECO:0000256" key="1">
    <source>
        <dbReference type="ARBA" id="ARBA00001954"/>
    </source>
</evidence>
<keyword evidence="3" id="KW-0479">Metal-binding</keyword>
<dbReference type="Pfam" id="PF22632">
    <property type="entry name" value="BphC_D1"/>
    <property type="match status" value="1"/>
</dbReference>
<dbReference type="EMBL" id="JBHTIK010000005">
    <property type="protein sequence ID" value="MFD0848542.1"/>
    <property type="molecule type" value="Genomic_DNA"/>
</dbReference>
<evidence type="ECO:0000259" key="9">
    <source>
        <dbReference type="PROSITE" id="PS51819"/>
    </source>
</evidence>
<evidence type="ECO:0000256" key="7">
    <source>
        <dbReference type="ARBA" id="ARBA00023004"/>
    </source>
</evidence>
<keyword evidence="4 8" id="KW-0058">Aromatic hydrocarbons catabolism</keyword>
<keyword evidence="6 8" id="KW-0560">Oxidoreductase</keyword>
<evidence type="ECO:0000256" key="4">
    <source>
        <dbReference type="ARBA" id="ARBA00022797"/>
    </source>
</evidence>
<protein>
    <submittedName>
        <fullName evidence="10">VOC family protein</fullName>
    </submittedName>
</protein>
<dbReference type="InterPro" id="IPR004360">
    <property type="entry name" value="Glyas_Fos-R_dOase_dom"/>
</dbReference>
<evidence type="ECO:0000256" key="5">
    <source>
        <dbReference type="ARBA" id="ARBA00022964"/>
    </source>
</evidence>
<dbReference type="InterPro" id="IPR018146">
    <property type="entry name" value="Glyoxalase_1_CS"/>
</dbReference>
<dbReference type="Pfam" id="PF00903">
    <property type="entry name" value="Glyoxalase"/>
    <property type="match status" value="1"/>
</dbReference>
<feature type="domain" description="VOC" evidence="9">
    <location>
        <begin position="143"/>
        <end position="263"/>
    </location>
</feature>
<reference evidence="11" key="1">
    <citation type="journal article" date="2019" name="Int. J. Syst. Evol. Microbiol.">
        <title>The Global Catalogue of Microorganisms (GCM) 10K type strain sequencing project: providing services to taxonomists for standard genome sequencing and annotation.</title>
        <authorList>
            <consortium name="The Broad Institute Genomics Platform"/>
            <consortium name="The Broad Institute Genome Sequencing Center for Infectious Disease"/>
            <person name="Wu L."/>
            <person name="Ma J."/>
        </authorList>
    </citation>
    <scope>NUCLEOTIDE SEQUENCE [LARGE SCALE GENOMIC DNA]</scope>
    <source>
        <strain evidence="11">CCUG 52537</strain>
    </source>
</reference>
<dbReference type="CDD" id="cd07252">
    <property type="entry name" value="BphC1-RGP6_N_like"/>
    <property type="match status" value="1"/>
</dbReference>
<evidence type="ECO:0000256" key="8">
    <source>
        <dbReference type="RuleBase" id="RU000683"/>
    </source>
</evidence>
<dbReference type="PROSITE" id="PS00934">
    <property type="entry name" value="GLYOXALASE_I_1"/>
    <property type="match status" value="1"/>
</dbReference>
<evidence type="ECO:0000256" key="6">
    <source>
        <dbReference type="ARBA" id="ARBA00023002"/>
    </source>
</evidence>
<proteinExistence type="inferred from homology"/>
<dbReference type="Proteomes" id="UP001597124">
    <property type="component" value="Unassembled WGS sequence"/>
</dbReference>
<dbReference type="Gene3D" id="3.10.180.10">
    <property type="entry name" value="2,3-Dihydroxybiphenyl 1,2-Dioxygenase, domain 1"/>
    <property type="match status" value="2"/>
</dbReference>
<comment type="cofactor">
    <cofactor evidence="1 8">
        <name>Fe(2+)</name>
        <dbReference type="ChEBI" id="CHEBI:29033"/>
    </cofactor>
</comment>
<comment type="similarity">
    <text evidence="2 8">Belongs to the extradiol ring-cleavage dioxygenase family.</text>
</comment>
<dbReference type="PROSITE" id="PS51819">
    <property type="entry name" value="VOC"/>
    <property type="match status" value="2"/>
</dbReference>
<dbReference type="InterPro" id="IPR037523">
    <property type="entry name" value="VOC_core"/>
</dbReference>
<evidence type="ECO:0000256" key="3">
    <source>
        <dbReference type="ARBA" id="ARBA00022723"/>
    </source>
</evidence>
<gene>
    <name evidence="10" type="ORF">ACFQ00_09430</name>
</gene>
<dbReference type="PROSITE" id="PS00082">
    <property type="entry name" value="EXTRADIOL_DIOXYGENAS"/>
    <property type="match status" value="1"/>
</dbReference>
<keyword evidence="7 8" id="KW-0408">Iron</keyword>
<comment type="caution">
    <text evidence="10">The sequence shown here is derived from an EMBL/GenBank/DDBJ whole genome shotgun (WGS) entry which is preliminary data.</text>
</comment>
<dbReference type="InterPro" id="IPR029068">
    <property type="entry name" value="Glyas_Bleomycin-R_OHBP_Dase"/>
</dbReference>
<evidence type="ECO:0000256" key="2">
    <source>
        <dbReference type="ARBA" id="ARBA00008784"/>
    </source>
</evidence>
<evidence type="ECO:0000313" key="10">
    <source>
        <dbReference type="EMBL" id="MFD0848542.1"/>
    </source>
</evidence>
<accession>A0ABW3C486</accession>
<dbReference type="CDD" id="cd07237">
    <property type="entry name" value="BphC1-RGP6_C_like"/>
    <property type="match status" value="1"/>
</dbReference>
<keyword evidence="5 8" id="KW-0223">Dioxygenase</keyword>
<name>A0ABW3C486_SPHXN</name>
<sequence>MGVSALGYVTLEVSDMDAWLKIATNVLGMQTTRRPDGAVDLRIDDFHHRFTLYPSATDRLHSLGWEMASPEDLLALVEKLRGLGFTVDEMDAATRADRKVISGYRFHEPLLNAETELFFGPLAHNLAFVPTRGISGYNTRGLGLGHVVFHVADTDATVAFYRDVLGFSLSDYIGWDGIEAIFLHCNPRHHTLAIMNCFNGIQPGALNHIMIEALSYDDVGYAYDIVRDSGVPLFMEMGKHSNDHMQSFYIRTPSGFCIEYGYGGRLIGPDWEVRNYDQPMLFGHRMVG</sequence>
<organism evidence="10 11">
    <name type="scientific">Sphingosinicella xenopeptidilytica</name>
    <dbReference type="NCBI Taxonomy" id="364098"/>
    <lineage>
        <taxon>Bacteria</taxon>
        <taxon>Pseudomonadati</taxon>
        <taxon>Pseudomonadota</taxon>
        <taxon>Alphaproteobacteria</taxon>
        <taxon>Sphingomonadales</taxon>
        <taxon>Sphingosinicellaceae</taxon>
        <taxon>Sphingosinicella</taxon>
    </lineage>
</organism>
<dbReference type="RefSeq" id="WP_381489454.1">
    <property type="nucleotide sequence ID" value="NZ_JBHTIK010000005.1"/>
</dbReference>
<feature type="domain" description="VOC" evidence="9">
    <location>
        <begin position="5"/>
        <end position="120"/>
    </location>
</feature>
<dbReference type="InterPro" id="IPR000486">
    <property type="entry name" value="Xdiol_ring_cleave_dOase_1/2"/>
</dbReference>
<keyword evidence="11" id="KW-1185">Reference proteome</keyword>